<reference evidence="2" key="1">
    <citation type="submission" date="2006-10" db="EMBL/GenBank/DDBJ databases">
        <authorList>
            <person name="Amadeo P."/>
            <person name="Zhao Q."/>
            <person name="Wortman J."/>
            <person name="Fraser-Liggett C."/>
            <person name="Carlton J."/>
        </authorList>
    </citation>
    <scope>NUCLEOTIDE SEQUENCE</scope>
    <source>
        <strain evidence="2">G3</strain>
    </source>
</reference>
<dbReference type="AlphaFoldDB" id="A2F7S9"/>
<feature type="compositionally biased region" description="Polar residues" evidence="1">
    <location>
        <begin position="1"/>
        <end position="18"/>
    </location>
</feature>
<dbReference type="OrthoDB" id="10480239at2759"/>
<accession>A2F7S9</accession>
<dbReference type="InParanoid" id="A2F7S9"/>
<reference evidence="2" key="2">
    <citation type="journal article" date="2007" name="Science">
        <title>Draft genome sequence of the sexually transmitted pathogen Trichomonas vaginalis.</title>
        <authorList>
            <person name="Carlton J.M."/>
            <person name="Hirt R.P."/>
            <person name="Silva J.C."/>
            <person name="Delcher A.L."/>
            <person name="Schatz M."/>
            <person name="Zhao Q."/>
            <person name="Wortman J.R."/>
            <person name="Bidwell S.L."/>
            <person name="Alsmark U.C.M."/>
            <person name="Besteiro S."/>
            <person name="Sicheritz-Ponten T."/>
            <person name="Noel C.J."/>
            <person name="Dacks J.B."/>
            <person name="Foster P.G."/>
            <person name="Simillion C."/>
            <person name="Van de Peer Y."/>
            <person name="Miranda-Saavedra D."/>
            <person name="Barton G.J."/>
            <person name="Westrop G.D."/>
            <person name="Mueller S."/>
            <person name="Dessi D."/>
            <person name="Fiori P.L."/>
            <person name="Ren Q."/>
            <person name="Paulsen I."/>
            <person name="Zhang H."/>
            <person name="Bastida-Corcuera F.D."/>
            <person name="Simoes-Barbosa A."/>
            <person name="Brown M.T."/>
            <person name="Hayes R.D."/>
            <person name="Mukherjee M."/>
            <person name="Okumura C.Y."/>
            <person name="Schneider R."/>
            <person name="Smith A.J."/>
            <person name="Vanacova S."/>
            <person name="Villalvazo M."/>
            <person name="Haas B.J."/>
            <person name="Pertea M."/>
            <person name="Feldblyum T.V."/>
            <person name="Utterback T.R."/>
            <person name="Shu C.L."/>
            <person name="Osoegawa K."/>
            <person name="de Jong P.J."/>
            <person name="Hrdy I."/>
            <person name="Horvathova L."/>
            <person name="Zubacova Z."/>
            <person name="Dolezal P."/>
            <person name="Malik S.B."/>
            <person name="Logsdon J.M. Jr."/>
            <person name="Henze K."/>
            <person name="Gupta A."/>
            <person name="Wang C.C."/>
            <person name="Dunne R.L."/>
            <person name="Upcroft J.A."/>
            <person name="Upcroft P."/>
            <person name="White O."/>
            <person name="Salzberg S.L."/>
            <person name="Tang P."/>
            <person name="Chiu C.-H."/>
            <person name="Lee Y.-S."/>
            <person name="Embley T.M."/>
            <person name="Coombs G.H."/>
            <person name="Mottram J.C."/>
            <person name="Tachezy J."/>
            <person name="Fraser-Liggett C.M."/>
            <person name="Johnson P.J."/>
        </authorList>
    </citation>
    <scope>NUCLEOTIDE SEQUENCE [LARGE SCALE GENOMIC DNA]</scope>
    <source>
        <strain evidence="2">G3</strain>
    </source>
</reference>
<dbReference type="RefSeq" id="XP_001311986.1">
    <property type="nucleotide sequence ID" value="XM_001311985.1"/>
</dbReference>
<dbReference type="VEuPathDB" id="TrichDB:TVAG_433840"/>
<proteinExistence type="predicted"/>
<evidence type="ECO:0000313" key="3">
    <source>
        <dbReference type="Proteomes" id="UP000001542"/>
    </source>
</evidence>
<evidence type="ECO:0008006" key="4">
    <source>
        <dbReference type="Google" id="ProtNLM"/>
    </source>
</evidence>
<sequence length="425" mass="48495">MFAGYSQTPRGYQYSTVDPENKYSRADPQLAEEENHSTFEEIFKNNWQFEKSLPFIAEINHKKTLKYTSYEQIFNEINEIQPFLSNFNSSNPLGIYSSLNRTTFVLYLACLYCNTPVLASGPGYQTEEEFMKTAEEVNCAAIIVPQSEISKVLATFNKNDIPVFSDINSLQAFKYKEGGDYRYIFGHNPTVKLTQEQLCAALPTWAKRLSISRDSRIALELPLGSNLLRLAATVAISQRAVIFFGNEYNQAYITHFFASEQFFIDTTNQITEKLNSFGFLFKLKYYPLYWWKNVKMALASTSSIADNRVFNRLKVDFGSEIRFFFTDQQPSYELHDLFTTVMTKPLVTVTVPEQWGNYGLCLPTDIRFTKYGTLGGPVACKITIDRENDTISCSASGNVLKSKANWDEEGSLYAITLKNLYLSAE</sequence>
<dbReference type="VEuPathDB" id="TrichDB:TVAGG3_0247950"/>
<feature type="region of interest" description="Disordered" evidence="1">
    <location>
        <begin position="1"/>
        <end position="21"/>
    </location>
</feature>
<keyword evidence="3" id="KW-1185">Reference proteome</keyword>
<dbReference type="Proteomes" id="UP000001542">
    <property type="component" value="Unassembled WGS sequence"/>
</dbReference>
<protein>
    <recommendedName>
        <fullName evidence="4">AMP-dependent synthetase/ligase domain-containing protein</fullName>
    </recommendedName>
</protein>
<dbReference type="KEGG" id="tva:4756861"/>
<evidence type="ECO:0000313" key="2">
    <source>
        <dbReference type="EMBL" id="EAX99056.1"/>
    </source>
</evidence>
<name>A2F7S9_TRIV3</name>
<gene>
    <name evidence="2" type="ORF">TVAG_433840</name>
</gene>
<organism evidence="2 3">
    <name type="scientific">Trichomonas vaginalis (strain ATCC PRA-98 / G3)</name>
    <dbReference type="NCBI Taxonomy" id="412133"/>
    <lineage>
        <taxon>Eukaryota</taxon>
        <taxon>Metamonada</taxon>
        <taxon>Parabasalia</taxon>
        <taxon>Trichomonadida</taxon>
        <taxon>Trichomonadidae</taxon>
        <taxon>Trichomonas</taxon>
    </lineage>
</organism>
<dbReference type="EMBL" id="DS113652">
    <property type="protein sequence ID" value="EAX99056.1"/>
    <property type="molecule type" value="Genomic_DNA"/>
</dbReference>
<evidence type="ECO:0000256" key="1">
    <source>
        <dbReference type="SAM" id="MobiDB-lite"/>
    </source>
</evidence>